<evidence type="ECO:0000259" key="7">
    <source>
        <dbReference type="PROSITE" id="PS51462"/>
    </source>
</evidence>
<accession>A0A501XT29</accession>
<evidence type="ECO:0000256" key="5">
    <source>
        <dbReference type="ARBA" id="ARBA00022842"/>
    </source>
</evidence>
<dbReference type="PANTHER" id="PTHR12992">
    <property type="entry name" value="NUDIX HYDROLASE"/>
    <property type="match status" value="1"/>
</dbReference>
<evidence type="ECO:0000256" key="3">
    <source>
        <dbReference type="ARBA" id="ARBA00022723"/>
    </source>
</evidence>
<dbReference type="InterPro" id="IPR045121">
    <property type="entry name" value="CoAse"/>
</dbReference>
<evidence type="ECO:0000256" key="4">
    <source>
        <dbReference type="ARBA" id="ARBA00022801"/>
    </source>
</evidence>
<keyword evidence="6" id="KW-0464">Manganese</keyword>
<dbReference type="NCBIfam" id="NF007980">
    <property type="entry name" value="PRK10707.1"/>
    <property type="match status" value="1"/>
</dbReference>
<organism evidence="8 9">
    <name type="scientific">Sandaracinobacter neustonicus</name>
    <dbReference type="NCBI Taxonomy" id="1715348"/>
    <lineage>
        <taxon>Bacteria</taxon>
        <taxon>Pseudomonadati</taxon>
        <taxon>Pseudomonadota</taxon>
        <taxon>Alphaproteobacteria</taxon>
        <taxon>Sphingomonadales</taxon>
        <taxon>Sphingosinicellaceae</taxon>
        <taxon>Sandaracinobacter</taxon>
    </lineage>
</organism>
<evidence type="ECO:0000313" key="9">
    <source>
        <dbReference type="Proteomes" id="UP000319897"/>
    </source>
</evidence>
<sequence>MPSLIDRVRSGLLNPAGPVLAGDQDFGSFGTTPGGLLVPAAVLVPIVRAPEPRLLLTTRTAHLRNHAGQVAFPGGRIDPGDVGPVEAALREAQEEIGLDPAAVEVIGIDEPYQTGTGYRVQPVVGSIEPDLPFVPNPQEVADLFEVPLDYALDPKNHVLREAMWKGRMRRYYVIEWEGRTIWGATAGMLVNLSARLR</sequence>
<dbReference type="RefSeq" id="WP_140926792.1">
    <property type="nucleotide sequence ID" value="NZ_VFSU01000011.1"/>
</dbReference>
<dbReference type="AlphaFoldDB" id="A0A501XT29"/>
<dbReference type="SUPFAM" id="SSF55811">
    <property type="entry name" value="Nudix"/>
    <property type="match status" value="1"/>
</dbReference>
<comment type="cofactor">
    <cofactor evidence="1">
        <name>Mn(2+)</name>
        <dbReference type="ChEBI" id="CHEBI:29035"/>
    </cofactor>
</comment>
<dbReference type="GO" id="GO:0010945">
    <property type="term" value="F:coenzyme A diphosphatase activity"/>
    <property type="evidence" value="ECO:0007669"/>
    <property type="project" value="InterPro"/>
</dbReference>
<evidence type="ECO:0000256" key="1">
    <source>
        <dbReference type="ARBA" id="ARBA00001936"/>
    </source>
</evidence>
<feature type="domain" description="Nudix hydrolase" evidence="7">
    <location>
        <begin position="36"/>
        <end position="167"/>
    </location>
</feature>
<keyword evidence="4" id="KW-0378">Hydrolase</keyword>
<dbReference type="GO" id="GO:0046872">
    <property type="term" value="F:metal ion binding"/>
    <property type="evidence" value="ECO:0007669"/>
    <property type="project" value="UniProtKB-KW"/>
</dbReference>
<reference evidence="8 9" key="1">
    <citation type="submission" date="2019-06" db="EMBL/GenBank/DDBJ databases">
        <authorList>
            <person name="Lee I."/>
            <person name="Jang G.I."/>
            <person name="Hwang C.Y."/>
        </authorList>
    </citation>
    <scope>NUCLEOTIDE SEQUENCE [LARGE SCALE GENOMIC DNA]</scope>
    <source>
        <strain evidence="8 9">PAMC 28131</strain>
    </source>
</reference>
<proteinExistence type="predicted"/>
<dbReference type="Proteomes" id="UP000319897">
    <property type="component" value="Unassembled WGS sequence"/>
</dbReference>
<dbReference type="InterPro" id="IPR000086">
    <property type="entry name" value="NUDIX_hydrolase_dom"/>
</dbReference>
<dbReference type="CDD" id="cd03426">
    <property type="entry name" value="NUDIX_CoAse_Nudt7"/>
    <property type="match status" value="1"/>
</dbReference>
<gene>
    <name evidence="8" type="ORF">FJQ54_02490</name>
</gene>
<protein>
    <submittedName>
        <fullName evidence="8">CoA pyrophosphatase</fullName>
    </submittedName>
</protein>
<evidence type="ECO:0000256" key="2">
    <source>
        <dbReference type="ARBA" id="ARBA00001946"/>
    </source>
</evidence>
<dbReference type="PROSITE" id="PS51462">
    <property type="entry name" value="NUDIX"/>
    <property type="match status" value="1"/>
</dbReference>
<dbReference type="EMBL" id="VFSU01000011">
    <property type="protein sequence ID" value="TPE63740.1"/>
    <property type="molecule type" value="Genomic_DNA"/>
</dbReference>
<dbReference type="PANTHER" id="PTHR12992:SF11">
    <property type="entry name" value="MITOCHONDRIAL COENZYME A DIPHOSPHATASE NUDT8"/>
    <property type="match status" value="1"/>
</dbReference>
<keyword evidence="9" id="KW-1185">Reference proteome</keyword>
<name>A0A501XT29_9SPHN</name>
<keyword evidence="3" id="KW-0479">Metal-binding</keyword>
<evidence type="ECO:0000313" key="8">
    <source>
        <dbReference type="EMBL" id="TPE63740.1"/>
    </source>
</evidence>
<evidence type="ECO:0000256" key="6">
    <source>
        <dbReference type="ARBA" id="ARBA00023211"/>
    </source>
</evidence>
<comment type="caution">
    <text evidence="8">The sequence shown here is derived from an EMBL/GenBank/DDBJ whole genome shotgun (WGS) entry which is preliminary data.</text>
</comment>
<dbReference type="Pfam" id="PF00293">
    <property type="entry name" value="NUDIX"/>
    <property type="match status" value="1"/>
</dbReference>
<comment type="cofactor">
    <cofactor evidence="2">
        <name>Mg(2+)</name>
        <dbReference type="ChEBI" id="CHEBI:18420"/>
    </cofactor>
</comment>
<keyword evidence="5" id="KW-0460">Magnesium</keyword>
<dbReference type="InterPro" id="IPR015797">
    <property type="entry name" value="NUDIX_hydrolase-like_dom_sf"/>
</dbReference>
<dbReference type="Gene3D" id="3.90.79.10">
    <property type="entry name" value="Nucleoside Triphosphate Pyrophosphohydrolase"/>
    <property type="match status" value="1"/>
</dbReference>
<dbReference type="OrthoDB" id="9802805at2"/>